<keyword evidence="4 5" id="KW-0539">Nucleus</keyword>
<dbReference type="SMART" id="SM00389">
    <property type="entry name" value="HOX"/>
    <property type="match status" value="1"/>
</dbReference>
<evidence type="ECO:0000256" key="1">
    <source>
        <dbReference type="ARBA" id="ARBA00004123"/>
    </source>
</evidence>
<evidence type="ECO:0000256" key="5">
    <source>
        <dbReference type="PROSITE-ProRule" id="PRU00108"/>
    </source>
</evidence>
<feature type="domain" description="Homeobox" evidence="8">
    <location>
        <begin position="2"/>
        <end position="62"/>
    </location>
</feature>
<feature type="compositionally biased region" description="Polar residues" evidence="7">
    <location>
        <begin position="407"/>
        <end position="419"/>
    </location>
</feature>
<evidence type="ECO:0000256" key="3">
    <source>
        <dbReference type="ARBA" id="ARBA00023155"/>
    </source>
</evidence>
<dbReference type="GO" id="GO:0030154">
    <property type="term" value="P:cell differentiation"/>
    <property type="evidence" value="ECO:0007669"/>
    <property type="project" value="TreeGrafter"/>
</dbReference>
<dbReference type="PROSITE" id="PS00027">
    <property type="entry name" value="HOMEOBOX_1"/>
    <property type="match status" value="1"/>
</dbReference>
<feature type="compositionally biased region" description="Polar residues" evidence="7">
    <location>
        <begin position="427"/>
        <end position="438"/>
    </location>
</feature>
<dbReference type="PANTHER" id="PTHR24324">
    <property type="entry name" value="HOMEOBOX PROTEIN HHEX"/>
    <property type="match status" value="1"/>
</dbReference>
<evidence type="ECO:0000256" key="4">
    <source>
        <dbReference type="ARBA" id="ARBA00023242"/>
    </source>
</evidence>
<dbReference type="GO" id="GO:0000981">
    <property type="term" value="F:DNA-binding transcription factor activity, RNA polymerase II-specific"/>
    <property type="evidence" value="ECO:0007669"/>
    <property type="project" value="InterPro"/>
</dbReference>
<comment type="caution">
    <text evidence="9">The sequence shown here is derived from an EMBL/GenBank/DDBJ whole genome shotgun (WGS) entry which is preliminary data.</text>
</comment>
<dbReference type="CDD" id="cd00086">
    <property type="entry name" value="homeodomain"/>
    <property type="match status" value="1"/>
</dbReference>
<keyword evidence="3 5" id="KW-0371">Homeobox</keyword>
<dbReference type="GO" id="GO:0005634">
    <property type="term" value="C:nucleus"/>
    <property type="evidence" value="ECO:0007669"/>
    <property type="project" value="UniProtKB-SubCell"/>
</dbReference>
<feature type="DNA-binding region" description="Homeobox" evidence="5">
    <location>
        <begin position="4"/>
        <end position="63"/>
    </location>
</feature>
<gene>
    <name evidence="9" type="ORF">J8A68_001918</name>
</gene>
<dbReference type="GeneID" id="73468719"/>
<name>A0A8J5QPZ1_9ASCO</name>
<evidence type="ECO:0000313" key="10">
    <source>
        <dbReference type="Proteomes" id="UP000694255"/>
    </source>
</evidence>
<dbReference type="AlphaFoldDB" id="A0A8J5QPZ1"/>
<evidence type="ECO:0000256" key="7">
    <source>
        <dbReference type="SAM" id="MobiDB-lite"/>
    </source>
</evidence>
<dbReference type="GO" id="GO:0000978">
    <property type="term" value="F:RNA polymerase II cis-regulatory region sequence-specific DNA binding"/>
    <property type="evidence" value="ECO:0007669"/>
    <property type="project" value="TreeGrafter"/>
</dbReference>
<protein>
    <submittedName>
        <fullName evidence="9">PHO2</fullName>
    </submittedName>
</protein>
<sequence length="560" mass="61730">MSSTDSKRTRASGEVLDFLITEFQRNPNPNPEQRKFISDRAGMNEKAVRIWFQNRRAKIRKFERLSKQGSNGSIPQPPSSLSSRSSYNRYSSIGSGDFGSFRISQSIPIEVNDKYCFIDCSSLSVGSWQRLRTGYHDESVLKNNLLNLSPFTLNSLMHNVDLLVLLSKKNFEINYFFSAISNNSKILFRIFYPINSISTCSLLDNNINKENNELRLTLMHQPKFSVYFFDGINSNSNQWSICDDFSEGQQVSQAYIQEDVSTTIPHVLVGPKSSLQYLNSFILENNQVYTKVVSPPAPISVPGQSGQQIVGQANERIQDPAKAKYEYQDELIWNEKPDATSQNQGLYPINTGPSYYNSNNINNNNNDNNNNANRNTANPATASSNNTNGGDNSPFSIHSNPHHYPSEATSPPSSTQLRATTGPFDNLTDTNPQQQQLMRNSAPTPDIFSTLSDGAHNEYSVTSGQTPSAAAAGLFMNTNDNDSLNSPSMNHMGNNHAYTHQTYSGNNDLVTNDDFHLGLGEFGGLGESANGTVVGAGGTSHSGSNETGVDSFIDFGGNYP</sequence>
<evidence type="ECO:0000256" key="6">
    <source>
        <dbReference type="RuleBase" id="RU000682"/>
    </source>
</evidence>
<evidence type="ECO:0000256" key="2">
    <source>
        <dbReference type="ARBA" id="ARBA00023125"/>
    </source>
</evidence>
<dbReference type="Pfam" id="PF00046">
    <property type="entry name" value="Homeodomain"/>
    <property type="match status" value="1"/>
</dbReference>
<dbReference type="EMBL" id="JAGSYN010000073">
    <property type="protein sequence ID" value="KAG7664556.1"/>
    <property type="molecule type" value="Genomic_DNA"/>
</dbReference>
<dbReference type="RefSeq" id="XP_049264788.1">
    <property type="nucleotide sequence ID" value="XM_049405613.1"/>
</dbReference>
<evidence type="ECO:0000313" key="9">
    <source>
        <dbReference type="EMBL" id="KAG7664556.1"/>
    </source>
</evidence>
<dbReference type="InterPro" id="IPR017970">
    <property type="entry name" value="Homeobox_CS"/>
</dbReference>
<organism evidence="9 10">
    <name type="scientific">[Candida] subhashii</name>
    <dbReference type="NCBI Taxonomy" id="561895"/>
    <lineage>
        <taxon>Eukaryota</taxon>
        <taxon>Fungi</taxon>
        <taxon>Dikarya</taxon>
        <taxon>Ascomycota</taxon>
        <taxon>Saccharomycotina</taxon>
        <taxon>Pichiomycetes</taxon>
        <taxon>Debaryomycetaceae</taxon>
        <taxon>Spathaspora</taxon>
    </lineage>
</organism>
<dbReference type="InterPro" id="IPR051000">
    <property type="entry name" value="Homeobox_DNA-bind_prot"/>
</dbReference>
<feature type="region of interest" description="Disordered" evidence="7">
    <location>
        <begin position="64"/>
        <end position="87"/>
    </location>
</feature>
<dbReference type="OrthoDB" id="6159439at2759"/>
<feature type="compositionally biased region" description="Polar residues" evidence="7">
    <location>
        <begin position="389"/>
        <end position="399"/>
    </location>
</feature>
<proteinExistence type="predicted"/>
<feature type="compositionally biased region" description="Polar residues" evidence="7">
    <location>
        <begin position="339"/>
        <end position="356"/>
    </location>
</feature>
<reference evidence="9 10" key="1">
    <citation type="journal article" date="2021" name="DNA Res.">
        <title>Genome analysis of Candida subhashii reveals its hybrid nature and dual mitochondrial genome conformations.</title>
        <authorList>
            <person name="Mixao V."/>
            <person name="Hegedusova E."/>
            <person name="Saus E."/>
            <person name="Pryszcz L.P."/>
            <person name="Cillingova A."/>
            <person name="Nosek J."/>
            <person name="Gabaldon T."/>
        </authorList>
    </citation>
    <scope>NUCLEOTIDE SEQUENCE [LARGE SCALE GENOMIC DNA]</scope>
    <source>
        <strain evidence="9 10">CBS 10753</strain>
    </source>
</reference>
<keyword evidence="2 5" id="KW-0238">DNA-binding</keyword>
<feature type="compositionally biased region" description="Low complexity" evidence="7">
    <location>
        <begin position="357"/>
        <end position="388"/>
    </location>
</feature>
<dbReference type="Proteomes" id="UP000694255">
    <property type="component" value="Unassembled WGS sequence"/>
</dbReference>
<accession>A0A8J5QPZ1</accession>
<dbReference type="PANTHER" id="PTHR24324:SF5">
    <property type="entry name" value="HEMATOPOIETICALLY-EXPRESSED HOMEOBOX PROTEIN HHEX"/>
    <property type="match status" value="1"/>
</dbReference>
<evidence type="ECO:0000259" key="8">
    <source>
        <dbReference type="PROSITE" id="PS50071"/>
    </source>
</evidence>
<comment type="subcellular location">
    <subcellularLocation>
        <location evidence="1 5 6">Nucleus</location>
    </subcellularLocation>
</comment>
<dbReference type="InterPro" id="IPR001356">
    <property type="entry name" value="HD"/>
</dbReference>
<dbReference type="PROSITE" id="PS50071">
    <property type="entry name" value="HOMEOBOX_2"/>
    <property type="match status" value="1"/>
</dbReference>
<feature type="region of interest" description="Disordered" evidence="7">
    <location>
        <begin position="337"/>
        <end position="438"/>
    </location>
</feature>
<keyword evidence="10" id="KW-1185">Reference proteome</keyword>